<reference evidence="1 2" key="1">
    <citation type="submission" date="2020-04" db="EMBL/GenBank/DDBJ databases">
        <title>Plant growth promoting and environmental Bacillus: genomic and epigenetic comparison.</title>
        <authorList>
            <person name="Reva O.N."/>
            <person name="Lutz S."/>
            <person name="Ahrens C.H."/>
        </authorList>
    </citation>
    <scope>NUCLEOTIDE SEQUENCE [LARGE SCALE GENOMIC DNA]</scope>
    <source>
        <strain evidence="1 2">UCMB5075</strain>
    </source>
</reference>
<dbReference type="Proteomes" id="UP000501048">
    <property type="component" value="Chromosome"/>
</dbReference>
<dbReference type="GO" id="GO:0016787">
    <property type="term" value="F:hydrolase activity"/>
    <property type="evidence" value="ECO:0007669"/>
    <property type="project" value="UniProtKB-KW"/>
</dbReference>
<dbReference type="PANTHER" id="PTHR41260:SF1">
    <property type="entry name" value="PROTEIN ECSC"/>
    <property type="match status" value="1"/>
</dbReference>
<dbReference type="InterPro" id="IPR024787">
    <property type="entry name" value="EcsC"/>
</dbReference>
<accession>A0ABX6LUL6</accession>
<dbReference type="Pfam" id="PF12787">
    <property type="entry name" value="EcsC"/>
    <property type="match status" value="1"/>
</dbReference>
<name>A0ABX6LUL6_BACMO</name>
<dbReference type="EMBL" id="CP051464">
    <property type="protein sequence ID" value="QJC95540.1"/>
    <property type="molecule type" value="Genomic_DNA"/>
</dbReference>
<sequence>MLKKGVGQMSENLLMQEALQWKMHFLRKDSMFERFSKRVQTKMNERIPEKIHAAVTESVKKMVEATMAGSNIITYKKDTSTLSLREKNELAKKTIASYQKVAAAEGVGTGAGGIFLGIADFPLLLSIKMKCLFTLSSIYGFDVKNPEERMFLLLVFQLAFSSDDCRKSLFSVIENWETEKKDIDWRVFQQEYRDYIDVVKLFQLLPGVGAAVGGIANYKLLAQLGDTARHVFHLRILK</sequence>
<evidence type="ECO:0000313" key="1">
    <source>
        <dbReference type="EMBL" id="QJC95540.1"/>
    </source>
</evidence>
<proteinExistence type="predicted"/>
<gene>
    <name evidence="1" type="primary">ecsC</name>
    <name evidence="1" type="ORF">HC660_10630</name>
</gene>
<evidence type="ECO:0000313" key="2">
    <source>
        <dbReference type="Proteomes" id="UP000501048"/>
    </source>
</evidence>
<protein>
    <submittedName>
        <fullName evidence="1">Hydrolase</fullName>
    </submittedName>
</protein>
<keyword evidence="1" id="KW-0378">Hydrolase</keyword>
<organism evidence="1 2">
    <name type="scientific">Bacillus mojavensis</name>
    <dbReference type="NCBI Taxonomy" id="72360"/>
    <lineage>
        <taxon>Bacteria</taxon>
        <taxon>Bacillati</taxon>
        <taxon>Bacillota</taxon>
        <taxon>Bacilli</taxon>
        <taxon>Bacillales</taxon>
        <taxon>Bacillaceae</taxon>
        <taxon>Bacillus</taxon>
    </lineage>
</organism>
<dbReference type="PANTHER" id="PTHR41260">
    <property type="entry name" value="PROTEIN ECSC"/>
    <property type="match status" value="1"/>
</dbReference>
<keyword evidence="2" id="KW-1185">Reference proteome</keyword>